<dbReference type="AlphaFoldDB" id="A0AAV8QBV2"/>
<name>A0AAV8QBV2_ENSVE</name>
<dbReference type="Proteomes" id="UP001222027">
    <property type="component" value="Unassembled WGS sequence"/>
</dbReference>
<protein>
    <submittedName>
        <fullName evidence="2">Uncharacterized protein</fullName>
    </submittedName>
</protein>
<feature type="region of interest" description="Disordered" evidence="1">
    <location>
        <begin position="1"/>
        <end position="37"/>
    </location>
</feature>
<evidence type="ECO:0000313" key="2">
    <source>
        <dbReference type="EMBL" id="KAJ8466329.1"/>
    </source>
</evidence>
<proteinExistence type="predicted"/>
<gene>
    <name evidence="2" type="ORF">OPV22_028881</name>
</gene>
<evidence type="ECO:0000313" key="3">
    <source>
        <dbReference type="Proteomes" id="UP001222027"/>
    </source>
</evidence>
<dbReference type="EMBL" id="JAQQAF010000008">
    <property type="protein sequence ID" value="KAJ8466329.1"/>
    <property type="molecule type" value="Genomic_DNA"/>
</dbReference>
<keyword evidence="3" id="KW-1185">Reference proteome</keyword>
<organism evidence="2 3">
    <name type="scientific">Ensete ventricosum</name>
    <name type="common">Abyssinian banana</name>
    <name type="synonym">Musa ensete</name>
    <dbReference type="NCBI Taxonomy" id="4639"/>
    <lineage>
        <taxon>Eukaryota</taxon>
        <taxon>Viridiplantae</taxon>
        <taxon>Streptophyta</taxon>
        <taxon>Embryophyta</taxon>
        <taxon>Tracheophyta</taxon>
        <taxon>Spermatophyta</taxon>
        <taxon>Magnoliopsida</taxon>
        <taxon>Liliopsida</taxon>
        <taxon>Zingiberales</taxon>
        <taxon>Musaceae</taxon>
        <taxon>Ensete</taxon>
    </lineage>
</organism>
<comment type="caution">
    <text evidence="2">The sequence shown here is derived from an EMBL/GenBank/DDBJ whole genome shotgun (WGS) entry which is preliminary data.</text>
</comment>
<reference evidence="2 3" key="1">
    <citation type="submission" date="2022-12" db="EMBL/GenBank/DDBJ databases">
        <title>Chromosome-scale assembly of the Ensete ventricosum genome.</title>
        <authorList>
            <person name="Dussert Y."/>
            <person name="Stocks J."/>
            <person name="Wendawek A."/>
            <person name="Woldeyes F."/>
            <person name="Nichols R.A."/>
            <person name="Borrell J.S."/>
        </authorList>
    </citation>
    <scope>NUCLEOTIDE SEQUENCE [LARGE SCALE GENOMIC DNA]</scope>
    <source>
        <strain evidence="3">cv. Maze</strain>
        <tissue evidence="2">Seeds</tissue>
    </source>
</reference>
<feature type="compositionally biased region" description="Low complexity" evidence="1">
    <location>
        <begin position="16"/>
        <end position="34"/>
    </location>
</feature>
<accession>A0AAV8QBV2</accession>
<evidence type="ECO:0000256" key="1">
    <source>
        <dbReference type="SAM" id="MobiDB-lite"/>
    </source>
</evidence>
<sequence length="106" mass="11427">MSPVSKQPFLGPVTETPTASPLPLPASASPSSTTQPFRSDDRLLFPFILATAPFPGSLLRCVAVDVVGLQRPPEQWDSPACQLSSSYMACSLDFFSSESIKSGHRW</sequence>